<comment type="caution">
    <text evidence="2">The sequence shown here is derived from an EMBL/GenBank/DDBJ whole genome shotgun (WGS) entry which is preliminary data.</text>
</comment>
<evidence type="ECO:0000256" key="1">
    <source>
        <dbReference type="SAM" id="MobiDB-lite"/>
    </source>
</evidence>
<dbReference type="Proteomes" id="UP000549517">
    <property type="component" value="Unassembled WGS sequence"/>
</dbReference>
<dbReference type="EMBL" id="JABEMC010000003">
    <property type="protein sequence ID" value="NNG79020.1"/>
    <property type="molecule type" value="Genomic_DNA"/>
</dbReference>
<dbReference type="AlphaFoldDB" id="A0A849ASX9"/>
<accession>A0A849ASX9</accession>
<organism evidence="2 3">
    <name type="scientific">Brevibacterium luteolum</name>
    <dbReference type="NCBI Taxonomy" id="199591"/>
    <lineage>
        <taxon>Bacteria</taxon>
        <taxon>Bacillati</taxon>
        <taxon>Actinomycetota</taxon>
        <taxon>Actinomycetes</taxon>
        <taxon>Micrococcales</taxon>
        <taxon>Brevibacteriaceae</taxon>
        <taxon>Brevibacterium</taxon>
    </lineage>
</organism>
<protein>
    <submittedName>
        <fullName evidence="2">Uncharacterized protein</fullName>
    </submittedName>
</protein>
<dbReference type="RefSeq" id="WP_170274020.1">
    <property type="nucleotide sequence ID" value="NZ_BAAAKH010000001.1"/>
</dbReference>
<evidence type="ECO:0000313" key="3">
    <source>
        <dbReference type="Proteomes" id="UP000549517"/>
    </source>
</evidence>
<evidence type="ECO:0000313" key="2">
    <source>
        <dbReference type="EMBL" id="NNG79020.1"/>
    </source>
</evidence>
<gene>
    <name evidence="2" type="ORF">HLA91_06485</name>
</gene>
<name>A0A849ASX9_9MICO</name>
<feature type="region of interest" description="Disordered" evidence="1">
    <location>
        <begin position="1"/>
        <end position="51"/>
    </location>
</feature>
<sequence length="51" mass="5511">MEEQPDAGDEQYRGQLKGLAEATRAYGEGNKPLKGLEGQLRGLQEHCSHGG</sequence>
<proteinExistence type="predicted"/>
<reference evidence="2 3" key="1">
    <citation type="submission" date="2020-05" db="EMBL/GenBank/DDBJ databases">
        <title>MicrobeNet Type strains.</title>
        <authorList>
            <person name="Nicholson A.C."/>
        </authorList>
    </citation>
    <scope>NUCLEOTIDE SEQUENCE [LARGE SCALE GENOMIC DNA]</scope>
    <source>
        <strain evidence="2 3">CCUG 46604</strain>
    </source>
</reference>